<proteinExistence type="evidence at protein level"/>
<dbReference type="KEGG" id="sdn:Sden_2215"/>
<feature type="binding site" evidence="3">
    <location>
        <position position="64"/>
    </location>
    <ligand>
        <name>Cu(+)</name>
        <dbReference type="ChEBI" id="CHEBI:49552"/>
    </ligand>
</feature>
<keyword evidence="3" id="KW-0862">Zinc</keyword>
<evidence type="ECO:0007829" key="3">
    <source>
        <dbReference type="PDB" id="7OG7"/>
    </source>
</evidence>
<dbReference type="EMBL" id="CP000302">
    <property type="protein sequence ID" value="ABE55495.1"/>
    <property type="molecule type" value="Genomic_DNA"/>
</dbReference>
<protein>
    <submittedName>
        <fullName evidence="1">NosL</fullName>
    </submittedName>
</protein>
<feature type="binding site" evidence="3">
    <location>
        <position position="62"/>
    </location>
    <ligand>
        <name>Zn(2+)</name>
        <dbReference type="ChEBI" id="CHEBI:29105"/>
    </ligand>
</feature>
<dbReference type="InterPro" id="IPR008719">
    <property type="entry name" value="N2O_reductase_NosL"/>
</dbReference>
<gene>
    <name evidence="1" type="ordered locus">Sden_2215</name>
</gene>
<keyword evidence="2" id="KW-1185">Reference proteome</keyword>
<dbReference type="SUPFAM" id="SSF160387">
    <property type="entry name" value="NosL/MerB-like"/>
    <property type="match status" value="1"/>
</dbReference>
<feature type="binding site" evidence="3">
    <location>
        <position position="145"/>
    </location>
    <ligand>
        <name>Cu(+)</name>
        <dbReference type="ChEBI" id="CHEBI:49552"/>
    </ligand>
</feature>
<dbReference type="PANTHER" id="PTHR41247">
    <property type="entry name" value="HTH-TYPE TRANSCRIPTIONAL REPRESSOR YCNK"/>
    <property type="match status" value="1"/>
</dbReference>
<dbReference type="Gene3D" id="3.30.70.2050">
    <property type="match status" value="1"/>
</dbReference>
<dbReference type="GO" id="GO:0046872">
    <property type="term" value="F:metal ion binding"/>
    <property type="evidence" value="ECO:0007669"/>
    <property type="project" value="UniProtKB-KW"/>
</dbReference>
<evidence type="ECO:0000313" key="2">
    <source>
        <dbReference type="Proteomes" id="UP000001982"/>
    </source>
</evidence>
<dbReference type="Pfam" id="PF05573">
    <property type="entry name" value="NosL"/>
    <property type="match status" value="1"/>
</dbReference>
<keyword evidence="3" id="KW-0002">3D-structure</keyword>
<name>Q12M31_SHEDO</name>
<organism evidence="1 2">
    <name type="scientific">Shewanella denitrificans (strain OS217 / ATCC BAA-1090 / DSM 15013)</name>
    <dbReference type="NCBI Taxonomy" id="318161"/>
    <lineage>
        <taxon>Bacteria</taxon>
        <taxon>Pseudomonadati</taxon>
        <taxon>Pseudomonadota</taxon>
        <taxon>Gammaproteobacteria</taxon>
        <taxon>Alteromonadales</taxon>
        <taxon>Shewanellaceae</taxon>
        <taxon>Shewanella</taxon>
    </lineage>
</organism>
<feature type="binding site" evidence="3">
    <location>
        <position position="88"/>
    </location>
    <ligand>
        <name>Zn(2+)</name>
        <dbReference type="ChEBI" id="CHEBI:29105"/>
    </ligand>
</feature>
<dbReference type="PANTHER" id="PTHR41247:SF1">
    <property type="entry name" value="HTH-TYPE TRANSCRIPTIONAL REPRESSOR YCNK"/>
    <property type="match status" value="1"/>
</dbReference>
<dbReference type="eggNOG" id="COG4314">
    <property type="taxonomic scope" value="Bacteria"/>
</dbReference>
<dbReference type="Gene3D" id="3.30.70.2060">
    <property type="match status" value="1"/>
</dbReference>
<dbReference type="AlphaFoldDB" id="Q12M31"/>
<dbReference type="SMR" id="Q12M31"/>
<evidence type="ECO:0000313" key="1">
    <source>
        <dbReference type="EMBL" id="ABE55495.1"/>
    </source>
</evidence>
<dbReference type="STRING" id="318161.Sden_2215"/>
<reference evidence="3" key="2">
    <citation type="journal article" date="2021" name="Angew. Chem. Int. Ed.">
        <title>The Copper Chaperone NosL Forms a Heterometal Site for Cu Delivery to Nitrous Oxide Reductase.</title>
        <authorList>
            <person name="Prasser B."/>
            <person name="Schoner L."/>
            <person name="Zhang L."/>
            <person name="Einsle O."/>
        </authorList>
    </citation>
    <scope>X-RAY CRYSTALLOGRAPHY (1.85 ANGSTROMS) OF 39-180 IN COMPLEX WITH CU(+) AND ZN(2+)</scope>
</reference>
<keyword evidence="3" id="KW-0479">Metal-binding</keyword>
<dbReference type="Proteomes" id="UP000001982">
    <property type="component" value="Chromosome"/>
</dbReference>
<accession>Q12M31</accession>
<feature type="binding site" evidence="3">
    <location>
        <position position="59"/>
    </location>
    <ligand>
        <name>Zn(2+)</name>
        <dbReference type="ChEBI" id="CHEBI:29105"/>
    </ligand>
</feature>
<feature type="binding site" evidence="3">
    <location>
        <position position="92"/>
    </location>
    <ligand>
        <name>Zn(2+)</name>
        <dbReference type="ChEBI" id="CHEBI:29105"/>
    </ligand>
</feature>
<dbReference type="HOGENOM" id="CLU_096026_0_0_6"/>
<feature type="binding site" evidence="3">
    <location>
        <position position="62"/>
    </location>
    <ligand>
        <name>Cu(+)</name>
        <dbReference type="ChEBI" id="CHEBI:49552"/>
    </ligand>
</feature>
<sequence length="180" mass="19746">MTKSMIKNRKKSGFGRNLLGAFLAIASVISVSIGLSGCGGPDTVAPPKQAQAIDSTHECHLCGMLITEFPGPKGELYTKTSEKVKNFCSTRDLFSFLLDPEYVHQVKEVYVHDMSLSPWAKPNDSHFINARLAWFVVGSSQTGAMGETIGSFSVKKDAEAFIEQYGGKLYRFDEITQAQL</sequence>
<dbReference type="RefSeq" id="WP_011496648.1">
    <property type="nucleotide sequence ID" value="NC_007954.1"/>
</dbReference>
<dbReference type="PDB" id="7OG7">
    <property type="method" value="X-ray"/>
    <property type="resolution" value="1.85 A"/>
    <property type="chains" value="A=39-180"/>
</dbReference>
<reference evidence="1 2" key="1">
    <citation type="submission" date="2006-03" db="EMBL/GenBank/DDBJ databases">
        <title>Complete sequence of Shewanella denitrificans OS217.</title>
        <authorList>
            <consortium name="US DOE Joint Genome Institute"/>
            <person name="Copeland A."/>
            <person name="Lucas S."/>
            <person name="Lapidus A."/>
            <person name="Barry K."/>
            <person name="Detter J.C."/>
            <person name="Glavina del Rio T."/>
            <person name="Hammon N."/>
            <person name="Israni S."/>
            <person name="Dalin E."/>
            <person name="Tice H."/>
            <person name="Pitluck S."/>
            <person name="Brettin T."/>
            <person name="Bruce D."/>
            <person name="Han C."/>
            <person name="Tapia R."/>
            <person name="Gilna P."/>
            <person name="Kiss H."/>
            <person name="Schmutz J."/>
            <person name="Larimer F."/>
            <person name="Land M."/>
            <person name="Hauser L."/>
            <person name="Kyrpides N."/>
            <person name="Lykidis A."/>
            <person name="Richardson P."/>
        </authorList>
    </citation>
    <scope>NUCLEOTIDE SEQUENCE [LARGE SCALE GENOMIC DNA]</scope>
    <source>
        <strain evidence="2">OS217 / ATCC BAA-1090 / DSM 15013</strain>
    </source>
</reference>